<sequence length="201" mass="22805">MIPAGLGENKALGRDALGFSVGCTIHTTVTLPSCHRHLRQKKGLGRPRVVRMCLCLEFFEDQLHPNGISGKTSGFLCFCIQSVVMSNIMEIPGRSNSALPFPPSLKEEKGSALEPWLFVLRHFRNVHECAKAGFRRDIQVYTENNLRNTKDFLTYHIHRAWWRRWTSCSIMSGLMEVGGPTLNVGRTIDGQRPQTELKRRK</sequence>
<proteinExistence type="predicted"/>
<protein>
    <submittedName>
        <fullName evidence="2">Uncharacterized protein LOC118239146 isoform X2</fullName>
    </submittedName>
</protein>
<name>A0A9J7H3H0_CRIGR</name>
<reference evidence="1" key="1">
    <citation type="journal article" date="2018" name="Biotechnol. Bioeng.">
        <title>A reference genome of the Chinese hamster based on a hybrid assembly strategy.</title>
        <authorList>
            <person name="Rupp O."/>
            <person name="MacDonald M.L."/>
            <person name="Li S."/>
            <person name="Dhiman H."/>
            <person name="Polson S."/>
            <person name="Griep S."/>
            <person name="Heffner K."/>
            <person name="Hernandez I."/>
            <person name="Brinkrolf K."/>
            <person name="Jadhav V."/>
            <person name="Samoudi M."/>
            <person name="Hao H."/>
            <person name="Kingham B."/>
            <person name="Goesmann A."/>
            <person name="Betenbaugh M.J."/>
            <person name="Lewis N.E."/>
            <person name="Borth N."/>
            <person name="Lee K.H."/>
        </authorList>
    </citation>
    <scope>NUCLEOTIDE SEQUENCE [LARGE SCALE GENOMIC DNA]</scope>
    <source>
        <strain evidence="1">17A/GY</strain>
    </source>
</reference>
<organism evidence="1 2">
    <name type="scientific">Cricetulus griseus</name>
    <name type="common">Chinese hamster</name>
    <name type="synonym">Cricetulus barabensis griseus</name>
    <dbReference type="NCBI Taxonomy" id="10029"/>
    <lineage>
        <taxon>Eukaryota</taxon>
        <taxon>Metazoa</taxon>
        <taxon>Chordata</taxon>
        <taxon>Craniata</taxon>
        <taxon>Vertebrata</taxon>
        <taxon>Euteleostomi</taxon>
        <taxon>Mammalia</taxon>
        <taxon>Eutheria</taxon>
        <taxon>Euarchontoglires</taxon>
        <taxon>Glires</taxon>
        <taxon>Rodentia</taxon>
        <taxon>Myomorpha</taxon>
        <taxon>Muroidea</taxon>
        <taxon>Cricetidae</taxon>
        <taxon>Cricetinae</taxon>
        <taxon>Cricetulus</taxon>
    </lineage>
</organism>
<reference evidence="1" key="2">
    <citation type="journal article" date="2020" name="Biotechnol. Bioeng.">
        <title>Chromosome-scale scaffolds for the Chinese hamster reference genome assembly to facilitate the study of the CHO epigenome.</title>
        <authorList>
            <person name="Hilliard W."/>
            <person name="MacDonald M."/>
            <person name="Lee K.H."/>
        </authorList>
    </citation>
    <scope>NUCLEOTIDE SEQUENCE [LARGE SCALE GENOMIC DNA]</scope>
    <source>
        <strain evidence="1">17A/GY</strain>
    </source>
</reference>
<dbReference type="KEGG" id="cge:118239146"/>
<evidence type="ECO:0000313" key="2">
    <source>
        <dbReference type="RefSeq" id="XP_035303490.1"/>
    </source>
</evidence>
<gene>
    <name evidence="2" type="primary">LOC118239146</name>
</gene>
<evidence type="ECO:0000313" key="1">
    <source>
        <dbReference type="Proteomes" id="UP001108280"/>
    </source>
</evidence>
<accession>A0A9J7H3H0</accession>
<dbReference type="RefSeq" id="XP_035303490.1">
    <property type="nucleotide sequence ID" value="XM_035447599.1"/>
</dbReference>
<dbReference type="AlphaFoldDB" id="A0A9J7H3H0"/>
<keyword evidence="1" id="KW-1185">Reference proteome</keyword>
<reference evidence="2" key="3">
    <citation type="submission" date="2025-08" db="UniProtKB">
        <authorList>
            <consortium name="RefSeq"/>
        </authorList>
    </citation>
    <scope>IDENTIFICATION</scope>
    <source>
        <strain evidence="2">17A/GY</strain>
        <tissue evidence="2">Liver</tissue>
    </source>
</reference>
<dbReference type="GeneID" id="118239146"/>
<dbReference type="Proteomes" id="UP001108280">
    <property type="component" value="Chromosome 7"/>
</dbReference>